<feature type="compositionally biased region" description="Low complexity" evidence="12">
    <location>
        <begin position="141"/>
        <end position="162"/>
    </location>
</feature>
<organism evidence="14 15">
    <name type="scientific">Erinaceus europaeus</name>
    <name type="common">Western European hedgehog</name>
    <dbReference type="NCBI Taxonomy" id="9365"/>
    <lineage>
        <taxon>Eukaryota</taxon>
        <taxon>Metazoa</taxon>
        <taxon>Chordata</taxon>
        <taxon>Craniata</taxon>
        <taxon>Vertebrata</taxon>
        <taxon>Euteleostomi</taxon>
        <taxon>Mammalia</taxon>
        <taxon>Eutheria</taxon>
        <taxon>Laurasiatheria</taxon>
        <taxon>Eulipotyphla</taxon>
        <taxon>Erinaceidae</taxon>
        <taxon>Erinaceinae</taxon>
        <taxon>Erinaceus</taxon>
    </lineage>
</organism>
<dbReference type="GeneID" id="107522660"/>
<dbReference type="GO" id="GO:0000786">
    <property type="term" value="C:nucleosome"/>
    <property type="evidence" value="ECO:0007669"/>
    <property type="project" value="InterPro"/>
</dbReference>
<keyword evidence="7" id="KW-0805">Transcription regulation</keyword>
<proteinExistence type="predicted"/>
<keyword evidence="3" id="KW-0597">Phosphoprotein</keyword>
<evidence type="ECO:0000256" key="12">
    <source>
        <dbReference type="SAM" id="MobiDB-lite"/>
    </source>
</evidence>
<evidence type="ECO:0000256" key="8">
    <source>
        <dbReference type="ARBA" id="ARBA00023125"/>
    </source>
</evidence>
<dbReference type="InParanoid" id="A0A1S3WEV3"/>
<dbReference type="GO" id="GO:0030154">
    <property type="term" value="P:cell differentiation"/>
    <property type="evidence" value="ECO:0007669"/>
    <property type="project" value="UniProtKB-KW"/>
</dbReference>
<dbReference type="RefSeq" id="XP_016044812.1">
    <property type="nucleotide sequence ID" value="XM_016189326.2"/>
</dbReference>
<evidence type="ECO:0000256" key="5">
    <source>
        <dbReference type="ARBA" id="ARBA00022853"/>
    </source>
</evidence>
<feature type="domain" description="H15" evidence="13">
    <location>
        <begin position="38"/>
        <end position="111"/>
    </location>
</feature>
<feature type="region of interest" description="Disordered" evidence="12">
    <location>
        <begin position="118"/>
        <end position="182"/>
    </location>
</feature>
<gene>
    <name evidence="15" type="primary">LOC107522660</name>
</gene>
<keyword evidence="5" id="KW-0156">Chromatin regulator</keyword>
<dbReference type="InterPro" id="IPR036388">
    <property type="entry name" value="WH-like_DNA-bd_sf"/>
</dbReference>
<accession>A0A1S3WEV3</accession>
<name>A0A1S3WEV3_ERIEU</name>
<keyword evidence="6" id="KW-0744">Spermatogenesis</keyword>
<sequence>MQKDTALPPPPAPLAQNPTAGTSAGPSKGGTRRSKVCRKPSISKVILRTVQDKGAGSHVSLATLKKALSTTGYDISRNAWRFKLVLKKLVEKGMLKQVTGKGASGSFRMGKKFASKFKLKARKQQRRRRQQPQQPKRQRQHQQSGQRQPGQRQNRRLGLLLGSKQGQKRIAKGAHRGARRRD</sequence>
<feature type="region of interest" description="Disordered" evidence="12">
    <location>
        <begin position="1"/>
        <end position="40"/>
    </location>
</feature>
<evidence type="ECO:0000256" key="11">
    <source>
        <dbReference type="ARBA" id="ARBA00055987"/>
    </source>
</evidence>
<evidence type="ECO:0000256" key="1">
    <source>
        <dbReference type="ARBA" id="ARBA00022454"/>
    </source>
</evidence>
<dbReference type="STRING" id="9365.ENSEEUP00000009548"/>
<keyword evidence="10" id="KW-0539">Nucleus</keyword>
<dbReference type="InterPro" id="IPR005818">
    <property type="entry name" value="Histone_H1/H5_H15"/>
</dbReference>
<dbReference type="SUPFAM" id="SSF46785">
    <property type="entry name" value="Winged helix' DNA-binding domain"/>
    <property type="match status" value="1"/>
</dbReference>
<evidence type="ECO:0000259" key="13">
    <source>
        <dbReference type="PROSITE" id="PS51504"/>
    </source>
</evidence>
<dbReference type="Pfam" id="PF00538">
    <property type="entry name" value="Linker_histone"/>
    <property type="match status" value="1"/>
</dbReference>
<dbReference type="Gene3D" id="1.10.10.10">
    <property type="entry name" value="Winged helix-like DNA-binding domain superfamily/Winged helix DNA-binding domain"/>
    <property type="match status" value="1"/>
</dbReference>
<keyword evidence="4" id="KW-0221">Differentiation</keyword>
<dbReference type="PROSITE" id="PS51504">
    <property type="entry name" value="H15"/>
    <property type="match status" value="1"/>
</dbReference>
<evidence type="ECO:0000256" key="3">
    <source>
        <dbReference type="ARBA" id="ARBA00022553"/>
    </source>
</evidence>
<evidence type="ECO:0000256" key="7">
    <source>
        <dbReference type="ARBA" id="ARBA00023015"/>
    </source>
</evidence>
<evidence type="ECO:0000313" key="14">
    <source>
        <dbReference type="Proteomes" id="UP001652624"/>
    </source>
</evidence>
<evidence type="ECO:0000256" key="4">
    <source>
        <dbReference type="ARBA" id="ARBA00022782"/>
    </source>
</evidence>
<evidence type="ECO:0000256" key="2">
    <source>
        <dbReference type="ARBA" id="ARBA00022473"/>
    </source>
</evidence>
<dbReference type="FunFam" id="1.10.10.10:FF:000724">
    <property type="entry name" value="Histone H1-like protein in spermatids 1"/>
    <property type="match status" value="1"/>
</dbReference>
<protein>
    <submittedName>
        <fullName evidence="15">Spermatid-specific linker histone H1-like protein</fullName>
    </submittedName>
</protein>
<evidence type="ECO:0000313" key="15">
    <source>
        <dbReference type="RefSeq" id="XP_016044812.1"/>
    </source>
</evidence>
<dbReference type="GO" id="GO:0030261">
    <property type="term" value="P:chromosome condensation"/>
    <property type="evidence" value="ECO:0007669"/>
    <property type="project" value="UniProtKB-ARBA"/>
</dbReference>
<keyword evidence="2" id="KW-0217">Developmental protein</keyword>
<keyword evidence="1" id="KW-0158">Chromosome</keyword>
<keyword evidence="8" id="KW-0238">DNA-binding</keyword>
<keyword evidence="9" id="KW-0804">Transcription</keyword>
<dbReference type="InterPro" id="IPR036390">
    <property type="entry name" value="WH_DNA-bd_sf"/>
</dbReference>
<comment type="function">
    <text evidence="11">DNA-binding protein that may be implicated in chromatin remodeling and/or transcriptional regulation during spermiogenesis, the process of spermatid maturation into spermatozoa.</text>
</comment>
<dbReference type="AlphaFoldDB" id="A0A1S3WEV3"/>
<feature type="compositionally biased region" description="Basic residues" evidence="12">
    <location>
        <begin position="118"/>
        <end position="140"/>
    </location>
</feature>
<evidence type="ECO:0000256" key="10">
    <source>
        <dbReference type="ARBA" id="ARBA00023242"/>
    </source>
</evidence>
<dbReference type="GO" id="GO:0006334">
    <property type="term" value="P:nucleosome assembly"/>
    <property type="evidence" value="ECO:0007669"/>
    <property type="project" value="InterPro"/>
</dbReference>
<evidence type="ECO:0000256" key="9">
    <source>
        <dbReference type="ARBA" id="ARBA00023163"/>
    </source>
</evidence>
<feature type="compositionally biased region" description="Polar residues" evidence="12">
    <location>
        <begin position="16"/>
        <end position="25"/>
    </location>
</feature>
<dbReference type="OrthoDB" id="10070184at2759"/>
<dbReference type="GO" id="GO:0003677">
    <property type="term" value="F:DNA binding"/>
    <property type="evidence" value="ECO:0007669"/>
    <property type="project" value="UniProtKB-KW"/>
</dbReference>
<reference evidence="15" key="1">
    <citation type="submission" date="2025-08" db="UniProtKB">
        <authorList>
            <consortium name="RefSeq"/>
        </authorList>
    </citation>
    <scope>IDENTIFICATION</scope>
</reference>
<dbReference type="Proteomes" id="UP001652624">
    <property type="component" value="Chromosome 12"/>
</dbReference>
<dbReference type="GO" id="GO:0007283">
    <property type="term" value="P:spermatogenesis"/>
    <property type="evidence" value="ECO:0007669"/>
    <property type="project" value="UniProtKB-KW"/>
</dbReference>
<keyword evidence="14" id="KW-1185">Reference proteome</keyword>
<feature type="compositionally biased region" description="Basic residues" evidence="12">
    <location>
        <begin position="166"/>
        <end position="182"/>
    </location>
</feature>
<evidence type="ECO:0000256" key="6">
    <source>
        <dbReference type="ARBA" id="ARBA00022871"/>
    </source>
</evidence>